<evidence type="ECO:0000256" key="1">
    <source>
        <dbReference type="SAM" id="MobiDB-lite"/>
    </source>
</evidence>
<feature type="region of interest" description="Disordered" evidence="1">
    <location>
        <begin position="35"/>
        <end position="111"/>
    </location>
</feature>
<accession>W4KNQ1</accession>
<organism evidence="2 3">
    <name type="scientific">Heterobasidion irregulare (strain TC 32-1)</name>
    <dbReference type="NCBI Taxonomy" id="747525"/>
    <lineage>
        <taxon>Eukaryota</taxon>
        <taxon>Fungi</taxon>
        <taxon>Dikarya</taxon>
        <taxon>Basidiomycota</taxon>
        <taxon>Agaricomycotina</taxon>
        <taxon>Agaricomycetes</taxon>
        <taxon>Russulales</taxon>
        <taxon>Bondarzewiaceae</taxon>
        <taxon>Heterobasidion</taxon>
        <taxon>Heterobasidion annosum species complex</taxon>
    </lineage>
</organism>
<feature type="non-terminal residue" evidence="2">
    <location>
        <position position="258"/>
    </location>
</feature>
<feature type="compositionally biased region" description="Pro residues" evidence="1">
    <location>
        <begin position="168"/>
        <end position="181"/>
    </location>
</feature>
<dbReference type="EMBL" id="KI925454">
    <property type="protein sequence ID" value="ETW87468.1"/>
    <property type="molecule type" value="Genomic_DNA"/>
</dbReference>
<feature type="region of interest" description="Disordered" evidence="1">
    <location>
        <begin position="234"/>
        <end position="258"/>
    </location>
</feature>
<evidence type="ECO:0000313" key="3">
    <source>
        <dbReference type="Proteomes" id="UP000030671"/>
    </source>
</evidence>
<reference evidence="2 3" key="1">
    <citation type="journal article" date="2012" name="New Phytol.">
        <title>Insight into trade-off between wood decay and parasitism from the genome of a fungal forest pathogen.</title>
        <authorList>
            <person name="Olson A."/>
            <person name="Aerts A."/>
            <person name="Asiegbu F."/>
            <person name="Belbahri L."/>
            <person name="Bouzid O."/>
            <person name="Broberg A."/>
            <person name="Canback B."/>
            <person name="Coutinho P.M."/>
            <person name="Cullen D."/>
            <person name="Dalman K."/>
            <person name="Deflorio G."/>
            <person name="van Diepen L.T."/>
            <person name="Dunand C."/>
            <person name="Duplessis S."/>
            <person name="Durling M."/>
            <person name="Gonthier P."/>
            <person name="Grimwood J."/>
            <person name="Fossdal C.G."/>
            <person name="Hansson D."/>
            <person name="Henrissat B."/>
            <person name="Hietala A."/>
            <person name="Himmelstrand K."/>
            <person name="Hoffmeister D."/>
            <person name="Hogberg N."/>
            <person name="James T.Y."/>
            <person name="Karlsson M."/>
            <person name="Kohler A."/>
            <person name="Kues U."/>
            <person name="Lee Y.H."/>
            <person name="Lin Y.C."/>
            <person name="Lind M."/>
            <person name="Lindquist E."/>
            <person name="Lombard V."/>
            <person name="Lucas S."/>
            <person name="Lunden K."/>
            <person name="Morin E."/>
            <person name="Murat C."/>
            <person name="Park J."/>
            <person name="Raffaello T."/>
            <person name="Rouze P."/>
            <person name="Salamov A."/>
            <person name="Schmutz J."/>
            <person name="Solheim H."/>
            <person name="Stahlberg J."/>
            <person name="Velez H."/>
            <person name="de Vries R.P."/>
            <person name="Wiebenga A."/>
            <person name="Woodward S."/>
            <person name="Yakovlev I."/>
            <person name="Garbelotto M."/>
            <person name="Martin F."/>
            <person name="Grigoriev I.V."/>
            <person name="Stenlid J."/>
        </authorList>
    </citation>
    <scope>NUCLEOTIDE SEQUENCE [LARGE SCALE GENOMIC DNA]</scope>
    <source>
        <strain evidence="2 3">TC 32-1</strain>
    </source>
</reference>
<dbReference type="Proteomes" id="UP000030671">
    <property type="component" value="Unassembled WGS sequence"/>
</dbReference>
<dbReference type="InParanoid" id="W4KNQ1"/>
<protein>
    <submittedName>
        <fullName evidence="2">Uncharacterized protein</fullName>
    </submittedName>
</protein>
<dbReference type="KEGG" id="hir:HETIRDRAFT_99815"/>
<name>W4KNQ1_HETIT</name>
<feature type="region of interest" description="Disordered" evidence="1">
    <location>
        <begin position="124"/>
        <end position="200"/>
    </location>
</feature>
<dbReference type="HOGENOM" id="CLU_1079896_0_0_1"/>
<dbReference type="AlphaFoldDB" id="W4KNQ1"/>
<feature type="compositionally biased region" description="Low complexity" evidence="1">
    <location>
        <begin position="128"/>
        <end position="158"/>
    </location>
</feature>
<dbReference type="GeneID" id="20678920"/>
<gene>
    <name evidence="2" type="ORF">HETIRDRAFT_99815</name>
</gene>
<proteinExistence type="predicted"/>
<keyword evidence="3" id="KW-1185">Reference proteome</keyword>
<sequence length="258" mass="27418">MQTDKGRIRWDQCIGDKGTSIQRIVELREGRTVLQQQRQQQRQTTHSDGPGVASCSGERDRVWNRKGQSRVVPTGSSSSSVLHPPAPHPRRKPLAQATSPRPPPLLMQLGEPRPSSVLAQAGDWQPRSLMDPGPSSSSSSSSSAPPPSSSFLPSTSLSQRRRSSAAHAPPPAPPPTQPIPSVPIIDTTPPDSLDRLADYDDGATYNGIAAYSPFVRPAVSPGLAAVAAFSQARLAAASQPAPPAPYYHNGLDSPPHHP</sequence>
<dbReference type="RefSeq" id="XP_009541365.1">
    <property type="nucleotide sequence ID" value="XM_009543070.1"/>
</dbReference>
<dbReference type="STRING" id="747525.W4KNQ1"/>
<evidence type="ECO:0000313" key="2">
    <source>
        <dbReference type="EMBL" id="ETW87468.1"/>
    </source>
</evidence>